<name>A0ABU0D523_9BACI</name>
<comment type="caution">
    <text evidence="1">The sequence shown here is derived from an EMBL/GenBank/DDBJ whole genome shotgun (WGS) entry which is preliminary data.</text>
</comment>
<dbReference type="Proteomes" id="UP001232343">
    <property type="component" value="Unassembled WGS sequence"/>
</dbReference>
<accession>A0ABU0D523</accession>
<organism evidence="1 2">
    <name type="scientific">Lederbergia wuyishanensis</name>
    <dbReference type="NCBI Taxonomy" id="1347903"/>
    <lineage>
        <taxon>Bacteria</taxon>
        <taxon>Bacillati</taxon>
        <taxon>Bacillota</taxon>
        <taxon>Bacilli</taxon>
        <taxon>Bacillales</taxon>
        <taxon>Bacillaceae</taxon>
        <taxon>Lederbergia</taxon>
    </lineage>
</organism>
<evidence type="ECO:0000313" key="2">
    <source>
        <dbReference type="Proteomes" id="UP001232343"/>
    </source>
</evidence>
<keyword evidence="2" id="KW-1185">Reference proteome</keyword>
<gene>
    <name evidence="1" type="ORF">J2S14_002323</name>
</gene>
<sequence>MESKNRGFLQLQSVDKVIFDYVYALFVSSDYQPRKEIEWDDSRSGNSRKLVKFQ</sequence>
<evidence type="ECO:0000313" key="1">
    <source>
        <dbReference type="EMBL" id="MDQ0343508.1"/>
    </source>
</evidence>
<protein>
    <submittedName>
        <fullName evidence="1">Uncharacterized protein</fullName>
    </submittedName>
</protein>
<reference evidence="1 2" key="1">
    <citation type="submission" date="2023-07" db="EMBL/GenBank/DDBJ databases">
        <title>Genomic Encyclopedia of Type Strains, Phase IV (KMG-IV): sequencing the most valuable type-strain genomes for metagenomic binning, comparative biology and taxonomic classification.</title>
        <authorList>
            <person name="Goeker M."/>
        </authorList>
    </citation>
    <scope>NUCLEOTIDE SEQUENCE [LARGE SCALE GENOMIC DNA]</scope>
    <source>
        <strain evidence="1 2">DSM 27848</strain>
    </source>
</reference>
<proteinExistence type="predicted"/>
<dbReference type="EMBL" id="JAUSUO010000005">
    <property type="protein sequence ID" value="MDQ0343508.1"/>
    <property type="molecule type" value="Genomic_DNA"/>
</dbReference>